<feature type="transmembrane region" description="Helical" evidence="1">
    <location>
        <begin position="7"/>
        <end position="25"/>
    </location>
</feature>
<name>A0A2M7TG36_UNCKA</name>
<keyword evidence="1" id="KW-1133">Transmembrane helix</keyword>
<feature type="transmembrane region" description="Helical" evidence="1">
    <location>
        <begin position="116"/>
        <end position="135"/>
    </location>
</feature>
<dbReference type="AlphaFoldDB" id="A0A2M7TG36"/>
<protein>
    <submittedName>
        <fullName evidence="2">Uncharacterized protein</fullName>
    </submittedName>
</protein>
<comment type="caution">
    <text evidence="2">The sequence shown here is derived from an EMBL/GenBank/DDBJ whole genome shotgun (WGS) entry which is preliminary data.</text>
</comment>
<keyword evidence="1" id="KW-0812">Transmembrane</keyword>
<proteinExistence type="predicted"/>
<feature type="transmembrane region" description="Helical" evidence="1">
    <location>
        <begin position="197"/>
        <end position="213"/>
    </location>
</feature>
<organism evidence="2 3">
    <name type="scientific">candidate division WWE3 bacterium CG_4_10_14_0_2_um_filter_41_14</name>
    <dbReference type="NCBI Taxonomy" id="1975072"/>
    <lineage>
        <taxon>Bacteria</taxon>
        <taxon>Katanobacteria</taxon>
    </lineage>
</organism>
<feature type="transmembrane region" description="Helical" evidence="1">
    <location>
        <begin position="141"/>
        <end position="163"/>
    </location>
</feature>
<gene>
    <name evidence="2" type="ORF">COY32_05835</name>
</gene>
<reference evidence="3" key="1">
    <citation type="submission" date="2017-09" db="EMBL/GenBank/DDBJ databases">
        <title>Depth-based differentiation of microbial function through sediment-hosted aquifers and enrichment of novel symbionts in the deep terrestrial subsurface.</title>
        <authorList>
            <person name="Probst A.J."/>
            <person name="Ladd B."/>
            <person name="Jarett J.K."/>
            <person name="Geller-Mcgrath D.E."/>
            <person name="Sieber C.M.K."/>
            <person name="Emerson J.B."/>
            <person name="Anantharaman K."/>
            <person name="Thomas B.C."/>
            <person name="Malmstrom R."/>
            <person name="Stieglmeier M."/>
            <person name="Klingl A."/>
            <person name="Woyke T."/>
            <person name="Ryan C.M."/>
            <person name="Banfield J.F."/>
        </authorList>
    </citation>
    <scope>NUCLEOTIDE SEQUENCE [LARGE SCALE GENOMIC DNA]</scope>
</reference>
<feature type="transmembrane region" description="Helical" evidence="1">
    <location>
        <begin position="225"/>
        <end position="242"/>
    </location>
</feature>
<sequence length="243" mass="27348">MYIFSGRIRLIVTALTYAVLLYLYVDGRVSVILVGSIVGFMSAWCFGFDLKVVEIVPFLLIPSLYAANMAYVTSIFTQYAQIVAILTSVIGMYLLLLTLNILNVATVKEIPLRRPALSSLYLHGLLSYFVYAWAVLNTSGWGIQASVLTFWVSMCLYGLSYLFIVSHKARLSEQILWIVLSIEIVLIPSFFFAAAVYTALFMVGWLFILLGIMQHNSEKLLTKGIIREYASIGLMITLLYFLL</sequence>
<evidence type="ECO:0000256" key="1">
    <source>
        <dbReference type="SAM" id="Phobius"/>
    </source>
</evidence>
<evidence type="ECO:0000313" key="2">
    <source>
        <dbReference type="EMBL" id="PIZ44936.1"/>
    </source>
</evidence>
<accession>A0A2M7TG36</accession>
<dbReference type="Proteomes" id="UP000228920">
    <property type="component" value="Unassembled WGS sequence"/>
</dbReference>
<feature type="transmembrane region" description="Helical" evidence="1">
    <location>
        <begin position="31"/>
        <end position="48"/>
    </location>
</feature>
<feature type="transmembrane region" description="Helical" evidence="1">
    <location>
        <begin position="55"/>
        <end position="76"/>
    </location>
</feature>
<evidence type="ECO:0000313" key="3">
    <source>
        <dbReference type="Proteomes" id="UP000228920"/>
    </source>
</evidence>
<dbReference type="EMBL" id="PFNL01000157">
    <property type="protein sequence ID" value="PIZ44936.1"/>
    <property type="molecule type" value="Genomic_DNA"/>
</dbReference>
<feature type="transmembrane region" description="Helical" evidence="1">
    <location>
        <begin position="82"/>
        <end position="104"/>
    </location>
</feature>
<keyword evidence="1" id="KW-0472">Membrane</keyword>